<evidence type="ECO:0000313" key="2">
    <source>
        <dbReference type="Proteomes" id="UP001381693"/>
    </source>
</evidence>
<accession>A0AAN8ZWX0</accession>
<proteinExistence type="predicted"/>
<gene>
    <name evidence="1" type="ORF">SK128_019529</name>
</gene>
<organism evidence="1 2">
    <name type="scientific">Halocaridina rubra</name>
    <name type="common">Hawaiian red shrimp</name>
    <dbReference type="NCBI Taxonomy" id="373956"/>
    <lineage>
        <taxon>Eukaryota</taxon>
        <taxon>Metazoa</taxon>
        <taxon>Ecdysozoa</taxon>
        <taxon>Arthropoda</taxon>
        <taxon>Crustacea</taxon>
        <taxon>Multicrustacea</taxon>
        <taxon>Malacostraca</taxon>
        <taxon>Eumalacostraca</taxon>
        <taxon>Eucarida</taxon>
        <taxon>Decapoda</taxon>
        <taxon>Pleocyemata</taxon>
        <taxon>Caridea</taxon>
        <taxon>Atyoidea</taxon>
        <taxon>Atyidae</taxon>
        <taxon>Halocaridina</taxon>
    </lineage>
</organism>
<reference evidence="1 2" key="1">
    <citation type="submission" date="2023-11" db="EMBL/GenBank/DDBJ databases">
        <title>Halocaridina rubra genome assembly.</title>
        <authorList>
            <person name="Smith C."/>
        </authorList>
    </citation>
    <scope>NUCLEOTIDE SEQUENCE [LARGE SCALE GENOMIC DNA]</scope>
    <source>
        <strain evidence="1">EP-1</strain>
        <tissue evidence="1">Whole</tissue>
    </source>
</reference>
<comment type="caution">
    <text evidence="1">The sequence shown here is derived from an EMBL/GenBank/DDBJ whole genome shotgun (WGS) entry which is preliminary data.</text>
</comment>
<sequence>MEELDLEVSHMLLARCSAAVTYAIISSESPTKDEEMQKLIVKGKSQCSQVKPVSFFHHCMVACPPDVAARDEIPSAFKSTFSAGSNLEPCANQAGDVISVASGQDTDPLGKKRQVLILQ</sequence>
<name>A0AAN8ZWX0_HALRR</name>
<protein>
    <submittedName>
        <fullName evidence="1">Uncharacterized protein</fullName>
    </submittedName>
</protein>
<keyword evidence="2" id="KW-1185">Reference proteome</keyword>
<dbReference type="EMBL" id="JAXCGZ010019043">
    <property type="protein sequence ID" value="KAK7066743.1"/>
    <property type="molecule type" value="Genomic_DNA"/>
</dbReference>
<dbReference type="AlphaFoldDB" id="A0AAN8ZWX0"/>
<evidence type="ECO:0000313" key="1">
    <source>
        <dbReference type="EMBL" id="KAK7066743.1"/>
    </source>
</evidence>
<dbReference type="Proteomes" id="UP001381693">
    <property type="component" value="Unassembled WGS sequence"/>
</dbReference>